<dbReference type="Proteomes" id="UP000293719">
    <property type="component" value="Chromosome"/>
</dbReference>
<dbReference type="KEGG" id="rpod:E0E05_07725"/>
<dbReference type="AlphaFoldDB" id="A0A4P6UZE0"/>
<dbReference type="RefSeq" id="WP_131616188.1">
    <property type="nucleotide sequence ID" value="NZ_CP036532.1"/>
</dbReference>
<sequence>MTVARLIAPLALGAAAVTASVPSFAASDIPTRPLGAVRSLHHIQDQIAGGDPSAFQVQPSTLRIIDGIFAAIDTGSFSEPDQRRAVLAYAVSGGNPATFAMLYDALAPHLEGETEKVVADAVAAALIGRRVSDDPRASPLAIGGMLGAGLALLNGINAEDAAAQTAYLRQALLLAPGTLVEESALRRLMPLHTAAGDHAAFLVAASRYARTFIDSPYASDFATSLVAGGEALMQPNHHERLAEIISFMPAAHRRSIVARQMRAATVAGNFELVRFLEARFSDEIEARQAAIAGTDVSPPDPADTLRQRLYALMANIASADHRKVAAELDAIDAEALPPADRQLLEVARAVVREMTRPGDRRAEQATPDAPEAEAVEAASAPPAQDDEDFDLPMQPDEDQVRTVLPGYGTTAEPVLPARATAPVADSEPQTPPAVPARADEADGVDAVPAEHRDFMSSARDMLRDVETVLEEKGQ</sequence>
<dbReference type="EMBL" id="CP036532">
    <property type="protein sequence ID" value="QBK30497.1"/>
    <property type="molecule type" value="Genomic_DNA"/>
</dbReference>
<keyword evidence="2" id="KW-0732">Signal</keyword>
<evidence type="ECO:0000313" key="3">
    <source>
        <dbReference type="EMBL" id="QBK30497.1"/>
    </source>
</evidence>
<gene>
    <name evidence="3" type="ORF">E0E05_07725</name>
</gene>
<evidence type="ECO:0000256" key="1">
    <source>
        <dbReference type="SAM" id="MobiDB-lite"/>
    </source>
</evidence>
<accession>A0A4P6UZE0</accession>
<keyword evidence="4" id="KW-1185">Reference proteome</keyword>
<dbReference type="OrthoDB" id="9812933at2"/>
<evidence type="ECO:0008006" key="5">
    <source>
        <dbReference type="Google" id="ProtNLM"/>
    </source>
</evidence>
<reference evidence="3 4" key="1">
    <citation type="journal article" date="2017" name="Int. J. Syst. Evol. Microbiol.">
        <title>Roseitalea porphyridii gen. nov., sp. nov., isolated from a red alga, and reclassification of Hoeflea suaedae Chung et al. 2013 as Pseudohoeflea suaedae gen. nov., comb. nov.</title>
        <authorList>
            <person name="Hyeon J.W."/>
            <person name="Jeong S.E."/>
            <person name="Baek K."/>
            <person name="Jeon C.O."/>
        </authorList>
    </citation>
    <scope>NUCLEOTIDE SEQUENCE [LARGE SCALE GENOMIC DNA]</scope>
    <source>
        <strain evidence="3 4">MA7-20</strain>
    </source>
</reference>
<dbReference type="GeneID" id="90767181"/>
<feature type="region of interest" description="Disordered" evidence="1">
    <location>
        <begin position="418"/>
        <end position="443"/>
    </location>
</feature>
<proteinExistence type="predicted"/>
<feature type="chain" id="PRO_5020521998" description="Chemotaxis protein MotC" evidence="2">
    <location>
        <begin position="26"/>
        <end position="474"/>
    </location>
</feature>
<evidence type="ECO:0000313" key="4">
    <source>
        <dbReference type="Proteomes" id="UP000293719"/>
    </source>
</evidence>
<evidence type="ECO:0000256" key="2">
    <source>
        <dbReference type="SAM" id="SignalP"/>
    </source>
</evidence>
<organism evidence="3 4">
    <name type="scientific">Roseitalea porphyridii</name>
    <dbReference type="NCBI Taxonomy" id="1852022"/>
    <lineage>
        <taxon>Bacteria</taxon>
        <taxon>Pseudomonadati</taxon>
        <taxon>Pseudomonadota</taxon>
        <taxon>Alphaproteobacteria</taxon>
        <taxon>Hyphomicrobiales</taxon>
        <taxon>Ahrensiaceae</taxon>
        <taxon>Roseitalea</taxon>
    </lineage>
</organism>
<feature type="region of interest" description="Disordered" evidence="1">
    <location>
        <begin position="355"/>
        <end position="394"/>
    </location>
</feature>
<protein>
    <recommendedName>
        <fullName evidence="5">Chemotaxis protein MotC</fullName>
    </recommendedName>
</protein>
<name>A0A4P6UZE0_9HYPH</name>
<feature type="signal peptide" evidence="2">
    <location>
        <begin position="1"/>
        <end position="25"/>
    </location>
</feature>